<proteinExistence type="predicted"/>
<name>A0ACC0A6Z9_CATRO</name>
<organism evidence="1 2">
    <name type="scientific">Catharanthus roseus</name>
    <name type="common">Madagascar periwinkle</name>
    <name type="synonym">Vinca rosea</name>
    <dbReference type="NCBI Taxonomy" id="4058"/>
    <lineage>
        <taxon>Eukaryota</taxon>
        <taxon>Viridiplantae</taxon>
        <taxon>Streptophyta</taxon>
        <taxon>Embryophyta</taxon>
        <taxon>Tracheophyta</taxon>
        <taxon>Spermatophyta</taxon>
        <taxon>Magnoliopsida</taxon>
        <taxon>eudicotyledons</taxon>
        <taxon>Gunneridae</taxon>
        <taxon>Pentapetalae</taxon>
        <taxon>asterids</taxon>
        <taxon>lamiids</taxon>
        <taxon>Gentianales</taxon>
        <taxon>Apocynaceae</taxon>
        <taxon>Rauvolfioideae</taxon>
        <taxon>Vinceae</taxon>
        <taxon>Catharanthinae</taxon>
        <taxon>Catharanthus</taxon>
    </lineage>
</organism>
<accession>A0ACC0A6Z9</accession>
<evidence type="ECO:0000313" key="1">
    <source>
        <dbReference type="EMBL" id="KAI5656682.1"/>
    </source>
</evidence>
<sequence>MDKISTKDNPADFGTKDVTTDKFAICRDLLHINAGWLAHEEARAEIPDGGREIGNLPESEFEDDIAELEESFYDPVISIRDEMGIVRLSNLEDAYQIEERALRFGPRRPVSNHFNDTSNQRGSPENCGVRTKNLNSRGRRFAASSTRNPIRTTMGKVNLAEVDEEDVYHEEPKYDQYDDETEDQEVYLFPVDGEGLVRRIMTAPKVEEAEDMKQQIFSVLKSTVEASQPQGRQGTGRRPTSGAEEMRSPGEQRKPTIEALPKKPKDIIQEVLDVKQVNLRRGNLYKHFLINRLGKPASEAIWISEAELKRVDERVFQPQQS</sequence>
<gene>
    <name evidence="1" type="ORF">M9H77_25475</name>
</gene>
<dbReference type="Proteomes" id="UP001060085">
    <property type="component" value="Linkage Group LG06"/>
</dbReference>
<dbReference type="EMBL" id="CM044706">
    <property type="protein sequence ID" value="KAI5656682.1"/>
    <property type="molecule type" value="Genomic_DNA"/>
</dbReference>
<reference evidence="2" key="1">
    <citation type="journal article" date="2023" name="Nat. Plants">
        <title>Single-cell RNA sequencing provides a high-resolution roadmap for understanding the multicellular compartmentation of specialized metabolism.</title>
        <authorList>
            <person name="Sun S."/>
            <person name="Shen X."/>
            <person name="Li Y."/>
            <person name="Li Y."/>
            <person name="Wang S."/>
            <person name="Li R."/>
            <person name="Zhang H."/>
            <person name="Shen G."/>
            <person name="Guo B."/>
            <person name="Wei J."/>
            <person name="Xu J."/>
            <person name="St-Pierre B."/>
            <person name="Chen S."/>
            <person name="Sun C."/>
        </authorList>
    </citation>
    <scope>NUCLEOTIDE SEQUENCE [LARGE SCALE GENOMIC DNA]</scope>
</reference>
<evidence type="ECO:0000313" key="2">
    <source>
        <dbReference type="Proteomes" id="UP001060085"/>
    </source>
</evidence>
<protein>
    <submittedName>
        <fullName evidence="1">Uncharacterized protein</fullName>
    </submittedName>
</protein>
<keyword evidence="2" id="KW-1185">Reference proteome</keyword>
<comment type="caution">
    <text evidence="1">The sequence shown here is derived from an EMBL/GenBank/DDBJ whole genome shotgun (WGS) entry which is preliminary data.</text>
</comment>